<dbReference type="SUPFAM" id="SSF55785">
    <property type="entry name" value="PYP-like sensor domain (PAS domain)"/>
    <property type="match status" value="5"/>
</dbReference>
<dbReference type="SUPFAM" id="SSF47384">
    <property type="entry name" value="Homodimeric domain of signal transducing histidine kinase"/>
    <property type="match status" value="1"/>
</dbReference>
<dbReference type="EC" id="2.7.13.3" evidence="3"/>
<organism evidence="23 24">
    <name type="scientific">Thiomicrospira aerophila AL3</name>
    <dbReference type="NCBI Taxonomy" id="717772"/>
    <lineage>
        <taxon>Bacteria</taxon>
        <taxon>Pseudomonadati</taxon>
        <taxon>Pseudomonadota</taxon>
        <taxon>Gammaproteobacteria</taxon>
        <taxon>Thiotrichales</taxon>
        <taxon>Piscirickettsiaceae</taxon>
        <taxon>Thiomicrospira</taxon>
    </lineage>
</organism>
<dbReference type="SMART" id="SM00448">
    <property type="entry name" value="REC"/>
    <property type="match status" value="1"/>
</dbReference>
<keyword evidence="5 15" id="KW-0597">Phosphoprotein</keyword>
<dbReference type="Pfam" id="PF00512">
    <property type="entry name" value="HisKA"/>
    <property type="match status" value="1"/>
</dbReference>
<dbReference type="InterPro" id="IPR001610">
    <property type="entry name" value="PAC"/>
</dbReference>
<keyword evidence="8" id="KW-0547">Nucleotide-binding</keyword>
<dbReference type="InterPro" id="IPR036890">
    <property type="entry name" value="HATPase_C_sf"/>
</dbReference>
<feature type="domain" description="CBS" evidence="22">
    <location>
        <begin position="201"/>
        <end position="257"/>
    </location>
</feature>
<dbReference type="SMART" id="SM00086">
    <property type="entry name" value="PAC"/>
    <property type="match status" value="5"/>
</dbReference>
<reference evidence="23 24" key="1">
    <citation type="submission" date="2013-12" db="EMBL/GenBank/DDBJ databases">
        <authorList>
            <consortium name="DOE Joint Genome Institute"/>
            <person name="Kappler U."/>
            <person name="Huntemann M."/>
            <person name="Han J."/>
            <person name="Chen A."/>
            <person name="Kyrpides N."/>
            <person name="Mavromatis K."/>
            <person name="Markowitz V."/>
            <person name="Palaniappan K."/>
            <person name="Ivanova N."/>
            <person name="Schaumberg A."/>
            <person name="Pati A."/>
            <person name="Liolios K."/>
            <person name="Nordberg H.P."/>
            <person name="Cantor M.N."/>
            <person name="Hua S.X."/>
            <person name="Woyke T."/>
        </authorList>
    </citation>
    <scope>NUCLEOTIDE SEQUENCE [LARGE SCALE GENOMIC DNA]</scope>
    <source>
        <strain evidence="24">AL2</strain>
    </source>
</reference>
<dbReference type="SMART" id="SM00091">
    <property type="entry name" value="PAS"/>
    <property type="match status" value="5"/>
</dbReference>
<dbReference type="InterPro" id="IPR000700">
    <property type="entry name" value="PAS-assoc_C"/>
</dbReference>
<dbReference type="InterPro" id="IPR008207">
    <property type="entry name" value="Sig_transdc_His_kin_Hpt_dom"/>
</dbReference>
<evidence type="ECO:0000256" key="8">
    <source>
        <dbReference type="ARBA" id="ARBA00022741"/>
    </source>
</evidence>
<feature type="domain" description="PAS" evidence="19">
    <location>
        <begin position="393"/>
        <end position="465"/>
    </location>
</feature>
<comment type="catalytic activity">
    <reaction evidence="1">
        <text>ATP + protein L-histidine = ADP + protein N-phospho-L-histidine.</text>
        <dbReference type="EC" id="2.7.13.3"/>
    </reaction>
</comment>
<evidence type="ECO:0000256" key="14">
    <source>
        <dbReference type="PROSITE-ProRule" id="PRU00110"/>
    </source>
</evidence>
<keyword evidence="24" id="KW-1185">Reference proteome</keyword>
<dbReference type="PROSITE" id="PS50112">
    <property type="entry name" value="PAS"/>
    <property type="match status" value="2"/>
</dbReference>
<evidence type="ECO:0000313" key="24">
    <source>
        <dbReference type="Proteomes" id="UP000005380"/>
    </source>
</evidence>
<feature type="domain" description="PAC" evidence="20">
    <location>
        <begin position="728"/>
        <end position="780"/>
    </location>
</feature>
<evidence type="ECO:0000256" key="6">
    <source>
        <dbReference type="ARBA" id="ARBA00022679"/>
    </source>
</evidence>
<dbReference type="Gene3D" id="3.30.565.10">
    <property type="entry name" value="Histidine kinase-like ATPase, C-terminal domain"/>
    <property type="match status" value="1"/>
</dbReference>
<dbReference type="PROSITE" id="PS50109">
    <property type="entry name" value="HIS_KIN"/>
    <property type="match status" value="1"/>
</dbReference>
<dbReference type="InterPro" id="IPR001789">
    <property type="entry name" value="Sig_transdc_resp-reg_receiver"/>
</dbReference>
<dbReference type="InterPro" id="IPR000014">
    <property type="entry name" value="PAS"/>
</dbReference>
<dbReference type="Proteomes" id="UP000005380">
    <property type="component" value="Chromosome"/>
</dbReference>
<dbReference type="Gene3D" id="3.40.50.2300">
    <property type="match status" value="1"/>
</dbReference>
<keyword evidence="13" id="KW-0472">Membrane</keyword>
<evidence type="ECO:0000256" key="12">
    <source>
        <dbReference type="ARBA" id="ARBA00023012"/>
    </source>
</evidence>
<dbReference type="Pfam" id="PF08448">
    <property type="entry name" value="PAS_4"/>
    <property type="match status" value="1"/>
</dbReference>
<dbReference type="GO" id="GO:0005886">
    <property type="term" value="C:plasma membrane"/>
    <property type="evidence" value="ECO:0007669"/>
    <property type="project" value="UniProtKB-SubCell"/>
</dbReference>
<dbReference type="InterPro" id="IPR035965">
    <property type="entry name" value="PAS-like_dom_sf"/>
</dbReference>
<evidence type="ECO:0000256" key="2">
    <source>
        <dbReference type="ARBA" id="ARBA00004651"/>
    </source>
</evidence>
<dbReference type="CDD" id="cd00130">
    <property type="entry name" value="PAS"/>
    <property type="match status" value="5"/>
</dbReference>
<dbReference type="Gene3D" id="3.10.580.10">
    <property type="entry name" value="CBS-domain"/>
    <property type="match status" value="2"/>
</dbReference>
<dbReference type="PANTHER" id="PTHR45339:SF1">
    <property type="entry name" value="HYBRID SIGNAL TRANSDUCTION HISTIDINE KINASE J"/>
    <property type="match status" value="1"/>
</dbReference>
<dbReference type="InParanoid" id="W0DV76"/>
<keyword evidence="9" id="KW-0418">Kinase</keyword>
<dbReference type="InterPro" id="IPR036097">
    <property type="entry name" value="HisK_dim/P_sf"/>
</dbReference>
<dbReference type="GO" id="GO:0005524">
    <property type="term" value="F:ATP binding"/>
    <property type="evidence" value="ECO:0007669"/>
    <property type="project" value="UniProtKB-KW"/>
</dbReference>
<dbReference type="Gene3D" id="1.20.120.160">
    <property type="entry name" value="HPT domain"/>
    <property type="match status" value="1"/>
</dbReference>
<comment type="subcellular location">
    <subcellularLocation>
        <location evidence="2">Cell membrane</location>
        <topology evidence="2">Multi-pass membrane protein</topology>
    </subcellularLocation>
</comment>
<dbReference type="GO" id="GO:0000155">
    <property type="term" value="F:phosphorelay sensor kinase activity"/>
    <property type="evidence" value="ECO:0007669"/>
    <property type="project" value="InterPro"/>
</dbReference>
<evidence type="ECO:0000313" key="23">
    <source>
        <dbReference type="EMBL" id="AHF02347.1"/>
    </source>
</evidence>
<protein>
    <recommendedName>
        <fullName evidence="3">histidine kinase</fullName>
        <ecNumber evidence="3">2.7.13.3</ecNumber>
    </recommendedName>
</protein>
<evidence type="ECO:0000259" key="22">
    <source>
        <dbReference type="PROSITE" id="PS51371"/>
    </source>
</evidence>
<dbReference type="FunFam" id="3.30.565.10:FF:000010">
    <property type="entry name" value="Sensor histidine kinase RcsC"/>
    <property type="match status" value="1"/>
</dbReference>
<evidence type="ECO:0000256" key="9">
    <source>
        <dbReference type="ARBA" id="ARBA00022777"/>
    </source>
</evidence>
<evidence type="ECO:0000259" key="20">
    <source>
        <dbReference type="PROSITE" id="PS50113"/>
    </source>
</evidence>
<dbReference type="CDD" id="cd17546">
    <property type="entry name" value="REC_hyHK_CKI1_RcsC-like"/>
    <property type="match status" value="1"/>
</dbReference>
<dbReference type="PANTHER" id="PTHR45339">
    <property type="entry name" value="HYBRID SIGNAL TRANSDUCTION HISTIDINE KINASE J"/>
    <property type="match status" value="1"/>
</dbReference>
<evidence type="ECO:0000256" key="16">
    <source>
        <dbReference type="PROSITE-ProRule" id="PRU00703"/>
    </source>
</evidence>
<dbReference type="EMBL" id="CP007030">
    <property type="protein sequence ID" value="AHF02347.1"/>
    <property type="molecule type" value="Genomic_DNA"/>
</dbReference>
<dbReference type="InterPro" id="IPR003661">
    <property type="entry name" value="HisK_dim/P_dom"/>
</dbReference>
<dbReference type="Gene3D" id="1.10.287.130">
    <property type="match status" value="1"/>
</dbReference>
<dbReference type="InterPro" id="IPR046342">
    <property type="entry name" value="CBS_dom_sf"/>
</dbReference>
<dbReference type="eggNOG" id="COG2202">
    <property type="taxonomic scope" value="Bacteria"/>
</dbReference>
<dbReference type="SUPFAM" id="SSF54631">
    <property type="entry name" value="CBS-domain pair"/>
    <property type="match status" value="2"/>
</dbReference>
<dbReference type="PROSITE" id="PS50113">
    <property type="entry name" value="PAC"/>
    <property type="match status" value="2"/>
</dbReference>
<evidence type="ECO:0000256" key="5">
    <source>
        <dbReference type="ARBA" id="ARBA00022553"/>
    </source>
</evidence>
<feature type="domain" description="PAS" evidence="19">
    <location>
        <begin position="290"/>
        <end position="338"/>
    </location>
</feature>
<dbReference type="PRINTS" id="PR00344">
    <property type="entry name" value="BCTRLSENSOR"/>
</dbReference>
<dbReference type="SUPFAM" id="SSF52172">
    <property type="entry name" value="CheY-like"/>
    <property type="match status" value="1"/>
</dbReference>
<dbReference type="SMART" id="SM00116">
    <property type="entry name" value="CBS"/>
    <property type="match status" value="4"/>
</dbReference>
<proteinExistence type="predicted"/>
<dbReference type="InterPro" id="IPR013656">
    <property type="entry name" value="PAS_4"/>
</dbReference>
<dbReference type="InterPro" id="IPR011006">
    <property type="entry name" value="CheY-like_superfamily"/>
</dbReference>
<dbReference type="Pfam" id="PF00072">
    <property type="entry name" value="Response_reg"/>
    <property type="match status" value="1"/>
</dbReference>
<evidence type="ECO:0000256" key="15">
    <source>
        <dbReference type="PROSITE-ProRule" id="PRU00169"/>
    </source>
</evidence>
<keyword evidence="16" id="KW-0129">CBS domain</keyword>
<dbReference type="Pfam" id="PF01627">
    <property type="entry name" value="Hpt"/>
    <property type="match status" value="1"/>
</dbReference>
<dbReference type="eggNOG" id="COG2205">
    <property type="taxonomic scope" value="Bacteria"/>
</dbReference>
<dbReference type="CDD" id="cd16922">
    <property type="entry name" value="HATPase_EvgS-ArcB-TorS-like"/>
    <property type="match status" value="1"/>
</dbReference>
<dbReference type="InterPro" id="IPR003594">
    <property type="entry name" value="HATPase_dom"/>
</dbReference>
<accession>W0DV76</accession>
<dbReference type="NCBIfam" id="TIGR00229">
    <property type="entry name" value="sensory_box"/>
    <property type="match status" value="3"/>
</dbReference>
<keyword evidence="11" id="KW-1133">Transmembrane helix</keyword>
<dbReference type="PROSITE" id="PS51371">
    <property type="entry name" value="CBS"/>
    <property type="match status" value="1"/>
</dbReference>
<keyword evidence="4" id="KW-1003">Cell membrane</keyword>
<dbReference type="Gene3D" id="3.30.450.20">
    <property type="entry name" value="PAS domain"/>
    <property type="match status" value="5"/>
</dbReference>
<name>W0DV76_9GAMM</name>
<evidence type="ECO:0000256" key="13">
    <source>
        <dbReference type="ARBA" id="ARBA00023136"/>
    </source>
</evidence>
<evidence type="ECO:0000256" key="3">
    <source>
        <dbReference type="ARBA" id="ARBA00012438"/>
    </source>
</evidence>
<sequence length="1511" mass="171291">MFFPQLATIATKEVVTLVEHASIQDALDLMSKTKLRDLVIISEQGLRMITTRELVTFRLEAIDFKKPLSQCSLQFVKCLPESASLFDGLAALKESAFEYLCLLDSNGTLSGIVSYSDIAAHLDPEHLSKFKKLADIINIADYLILTCQSSLKEVLLALREHQQTAAIIEGHPQGYGIVTQQDITDALAQNVAESTSVDRFMSCPIVTLPADTSLQSALAFSREKKLKRIIVIENEKIVGLLHQKDLVAMVYENWRNLLSEQQRNLQAERALFKKGPVVVLVWQAIDNWPVSFVSENLEEILGYSTDFFKKPGNGLLNIVHPEDIQALKSEMQEAITQQVACVQQTYRILDNQGQSRWFYFYASPYFDGNVNLVHGYLLDQTEQVELKLAAQHAQGKLELALEASSTGMWVWDMVTNHIEWSDQAYLQLGYQPQAFPIDLDRFNKLIHPDDLSEMLGAVQAQIKVNKTFNVRFRCKNNAGGWTWIQGRGRVTKSNEQGEPIQMMGVHLDIDQVMHAEQALKLQKNRLENIIWGTDVGTWEWNVQTGQTIFNEQWAAIIGYQLDELEPTTIETWLHFAHQDDLIESQNSLQAHFEGITKHYEVEARMRHKEGHWVWVLDRGKVVSWTADGKPEWMAGTHQDITQQKQMQLDLLKSKESLNRAQKTASLGNWELDLVKNELFWSDEVFRIFEVDPAKHSASLEAFYLTTHPDDRRLVNDAYEASVKNKQAYEIEHRLLMSDGRIKWVREKSHHLVNEAGNIIKSLGTVQDITTQKQVEFALEEQKELYLNLVENHPYFINRFLPDTTTLYCNQTMADFFGVATQDMIGTRWITTLPEELQVQAMQALHACSPSSPLSENINQVFDAQGRARSIKWTTHGFFDAQGRIKYYQSVGQDITEQLDLEISLKEAKQQAEASSLAKSAFLANMSHEIRTPMNGIIGLSELALQEQSVSKLHEKLNKIHRSGRLLLGVINDVLDFSKIEAGKLELQTDAFSIHHVVDDISHLFMTGVQDGQVQFMLDDSAMVHSHFCADELRLRQVLLNLLGNAFKFTEQGIVKLTISEHNDEQGQAWLDFIVSDTGLGISKQQQTAIFEPFQQADTSITRQYGGTGLGLVISQRLVSLMDGVGIHLESDLGEGSKFSFSIPVQLANAELVKSINPIHHEPHLNEEFNGQVLLVEDNEINQEVILNQLDHLNLDVVLAENGQQAVDLVREHRFDLILMDIQMPIMDGYQATRAIREFDSDTPIVALTAAAMIEDKKKALAAGMNEHLSKPIQLQELRSLIGRYLSLSDAVIKQRGVSAKPFTSENKQQLINRDRGLEQLGGNLPLYEKLLKQLGHDLNDKYQALPDRLANLINNETAQTTEWQAIESLVHSLKGVAGNLAADLLFIICEQLQPLLRQQQKPEPGLVTAFRTAFNETYELIAAQISTSPKILLNEPDNIVDKFNIEVLKNLAARISKNEYIDDVELVEISTRIPKELRPLWHNIERHLEAFDFEQALVVLNNLMAEFKRYN</sequence>
<evidence type="ECO:0000259" key="18">
    <source>
        <dbReference type="PROSITE" id="PS50110"/>
    </source>
</evidence>
<dbReference type="CDD" id="cd02205">
    <property type="entry name" value="CBS_pair_SF"/>
    <property type="match status" value="1"/>
</dbReference>
<dbReference type="Gene3D" id="2.10.70.100">
    <property type="match status" value="1"/>
</dbReference>
<evidence type="ECO:0000256" key="4">
    <source>
        <dbReference type="ARBA" id="ARBA00022475"/>
    </source>
</evidence>
<dbReference type="STRING" id="717772.THIAE_08045"/>
<keyword evidence="6" id="KW-0808">Transferase</keyword>
<dbReference type="Pfam" id="PF08447">
    <property type="entry name" value="PAS_3"/>
    <property type="match status" value="4"/>
</dbReference>
<feature type="domain" description="Histidine kinase" evidence="17">
    <location>
        <begin position="924"/>
        <end position="1146"/>
    </location>
</feature>
<dbReference type="SUPFAM" id="SSF47226">
    <property type="entry name" value="Histidine-containing phosphotransfer domain, HPT domain"/>
    <property type="match status" value="1"/>
</dbReference>
<feature type="domain" description="PAC" evidence="20">
    <location>
        <begin position="599"/>
        <end position="652"/>
    </location>
</feature>
<dbReference type="SMART" id="SM00388">
    <property type="entry name" value="HisKA"/>
    <property type="match status" value="1"/>
</dbReference>
<dbReference type="Pfam" id="PF00571">
    <property type="entry name" value="CBS"/>
    <property type="match status" value="3"/>
</dbReference>
<dbReference type="PROSITE" id="PS50894">
    <property type="entry name" value="HPT"/>
    <property type="match status" value="1"/>
</dbReference>
<dbReference type="HOGENOM" id="CLU_003248_0_0_6"/>
<dbReference type="InterPro" id="IPR036641">
    <property type="entry name" value="HPT_dom_sf"/>
</dbReference>
<keyword evidence="12" id="KW-0902">Two-component regulatory system</keyword>
<evidence type="ECO:0000256" key="7">
    <source>
        <dbReference type="ARBA" id="ARBA00022692"/>
    </source>
</evidence>
<dbReference type="InterPro" id="IPR013655">
    <property type="entry name" value="PAS_fold_3"/>
</dbReference>
<dbReference type="KEGG" id="tao:THIAE_08045"/>
<dbReference type="SUPFAM" id="SSF55874">
    <property type="entry name" value="ATPase domain of HSP90 chaperone/DNA topoisomerase II/histidine kinase"/>
    <property type="match status" value="1"/>
</dbReference>
<feature type="domain" description="HPt" evidence="21">
    <location>
        <begin position="1323"/>
        <end position="1424"/>
    </location>
</feature>
<dbReference type="Pfam" id="PF02518">
    <property type="entry name" value="HATPase_c"/>
    <property type="match status" value="1"/>
</dbReference>
<dbReference type="PROSITE" id="PS50110">
    <property type="entry name" value="RESPONSE_REGULATORY"/>
    <property type="match status" value="1"/>
</dbReference>
<feature type="domain" description="Response regulatory" evidence="18">
    <location>
        <begin position="1171"/>
        <end position="1285"/>
    </location>
</feature>
<dbReference type="FunFam" id="1.10.287.130:FF:000004">
    <property type="entry name" value="Ethylene receptor 1"/>
    <property type="match status" value="1"/>
</dbReference>
<evidence type="ECO:0000256" key="1">
    <source>
        <dbReference type="ARBA" id="ARBA00000085"/>
    </source>
</evidence>
<evidence type="ECO:0000256" key="11">
    <source>
        <dbReference type="ARBA" id="ARBA00022989"/>
    </source>
</evidence>
<feature type="modified residue" description="4-aspartylphosphate" evidence="15">
    <location>
        <position position="1220"/>
    </location>
</feature>
<evidence type="ECO:0000259" key="19">
    <source>
        <dbReference type="PROSITE" id="PS50112"/>
    </source>
</evidence>
<feature type="modified residue" description="Phosphohistidine" evidence="14">
    <location>
        <position position="1371"/>
    </location>
</feature>
<evidence type="ECO:0000259" key="21">
    <source>
        <dbReference type="PROSITE" id="PS50894"/>
    </source>
</evidence>
<dbReference type="SMART" id="SM00387">
    <property type="entry name" value="HATPase_c"/>
    <property type="match status" value="1"/>
</dbReference>
<evidence type="ECO:0000256" key="10">
    <source>
        <dbReference type="ARBA" id="ARBA00022840"/>
    </source>
</evidence>
<evidence type="ECO:0000259" key="17">
    <source>
        <dbReference type="PROSITE" id="PS50109"/>
    </source>
</evidence>
<keyword evidence="10" id="KW-0067">ATP-binding</keyword>
<keyword evidence="7" id="KW-0812">Transmembrane</keyword>
<gene>
    <name evidence="23" type="ORF">THIAE_08045</name>
</gene>
<dbReference type="CDD" id="cd00082">
    <property type="entry name" value="HisKA"/>
    <property type="match status" value="1"/>
</dbReference>
<dbReference type="InterPro" id="IPR004358">
    <property type="entry name" value="Sig_transdc_His_kin-like_C"/>
</dbReference>
<dbReference type="InterPro" id="IPR000644">
    <property type="entry name" value="CBS_dom"/>
</dbReference>
<dbReference type="InterPro" id="IPR005467">
    <property type="entry name" value="His_kinase_dom"/>
</dbReference>